<sequence length="399" mass="43825">MSSLRVAIAWCASACLFSTQIQAEAVENDPAAELESLRQRLKALEEKVGADALARTHEPAASDSASANRLGRLSFAGDARYRAESIDAGAVDNDRHRVRARFGVEASVTDTMMTAFRLSTGEGDPRSAHLTFSGGYSRRSIGIDLAYLQWAVAPELRVAAGKLPYPNWQPAQSIFIGGDFNPEGWSTSYASQSGWFANAHHFWLQTRLDEADSRQSGLQLGFTSDAKGATRFTVAAAYTDFMRVAGRKPFLDGVNPYGNSLNAAGELQNDFNIAELASEVTFERYPGSLTLFTHVARNAYAGENDIAYATGVTVSPSRWKHWRFGYQYARIEKDALFGQLMDGDFGGGSTDSRGHAFRVAYRPQGRWSSTLSYLRNDVNISSTAPQPFDLIQLDIDFIY</sequence>
<dbReference type="Pfam" id="PF16930">
    <property type="entry name" value="Porin_5"/>
    <property type="match status" value="1"/>
</dbReference>
<feature type="signal peptide" evidence="1">
    <location>
        <begin position="1"/>
        <end position="23"/>
    </location>
</feature>
<reference evidence="2 3" key="1">
    <citation type="journal article" date="2021" name="Int. J. Syst. Evol. Microbiol.">
        <title>Steroidobacter gossypii sp. nov., isolated from soil of cotton cropping field.</title>
        <authorList>
            <person name="Huang R."/>
            <person name="Yang S."/>
            <person name="Zhen C."/>
            <person name="Liu W."/>
        </authorList>
    </citation>
    <scope>NUCLEOTIDE SEQUENCE [LARGE SCALE GENOMIC DNA]</scope>
    <source>
        <strain evidence="2 3">S1-65</strain>
    </source>
</reference>
<gene>
    <name evidence="2" type="ORF">JM946_00870</name>
</gene>
<organism evidence="2 3">
    <name type="scientific">Steroidobacter gossypii</name>
    <dbReference type="NCBI Taxonomy" id="2805490"/>
    <lineage>
        <taxon>Bacteria</taxon>
        <taxon>Pseudomonadati</taxon>
        <taxon>Pseudomonadota</taxon>
        <taxon>Gammaproteobacteria</taxon>
        <taxon>Steroidobacterales</taxon>
        <taxon>Steroidobacteraceae</taxon>
        <taxon>Steroidobacter</taxon>
    </lineage>
</organism>
<evidence type="ECO:0000313" key="2">
    <source>
        <dbReference type="EMBL" id="MBM0103269.1"/>
    </source>
</evidence>
<protein>
    <submittedName>
        <fullName evidence="2">Porin</fullName>
    </submittedName>
</protein>
<evidence type="ECO:0000313" key="3">
    <source>
        <dbReference type="Proteomes" id="UP000661077"/>
    </source>
</evidence>
<dbReference type="InterPro" id="IPR032638">
    <property type="entry name" value="Porin_5"/>
</dbReference>
<keyword evidence="3" id="KW-1185">Reference proteome</keyword>
<name>A0ABS1WQL5_9GAMM</name>
<dbReference type="RefSeq" id="WP_203165252.1">
    <property type="nucleotide sequence ID" value="NZ_JAEVLS010000001.1"/>
</dbReference>
<proteinExistence type="predicted"/>
<comment type="caution">
    <text evidence="2">The sequence shown here is derived from an EMBL/GenBank/DDBJ whole genome shotgun (WGS) entry which is preliminary data.</text>
</comment>
<dbReference type="EMBL" id="JAEVLS010000001">
    <property type="protein sequence ID" value="MBM0103269.1"/>
    <property type="molecule type" value="Genomic_DNA"/>
</dbReference>
<accession>A0ABS1WQL5</accession>
<dbReference type="Proteomes" id="UP000661077">
    <property type="component" value="Unassembled WGS sequence"/>
</dbReference>
<evidence type="ECO:0000256" key="1">
    <source>
        <dbReference type="SAM" id="SignalP"/>
    </source>
</evidence>
<keyword evidence="1" id="KW-0732">Signal</keyword>
<feature type="chain" id="PRO_5045992715" evidence="1">
    <location>
        <begin position="24"/>
        <end position="399"/>
    </location>
</feature>